<evidence type="ECO:0000256" key="2">
    <source>
        <dbReference type="ARBA" id="ARBA00004752"/>
    </source>
</evidence>
<dbReference type="Gene3D" id="3.40.50.720">
    <property type="entry name" value="NAD(P)-binding Rossmann-like Domain"/>
    <property type="match status" value="1"/>
</dbReference>
<reference evidence="9" key="1">
    <citation type="submission" date="2017-09" db="EMBL/GenBank/DDBJ databases">
        <title>Depth-based differentiation of microbial function through sediment-hosted aquifers and enrichment of novel symbionts in the deep terrestrial subsurface.</title>
        <authorList>
            <person name="Probst A.J."/>
            <person name="Ladd B."/>
            <person name="Jarett J.K."/>
            <person name="Geller-Mcgrath D.E."/>
            <person name="Sieber C.M.K."/>
            <person name="Emerson J.B."/>
            <person name="Anantharaman K."/>
            <person name="Thomas B.C."/>
            <person name="Malmstrom R."/>
            <person name="Stieglmeier M."/>
            <person name="Klingl A."/>
            <person name="Woyke T."/>
            <person name="Ryan C.M."/>
            <person name="Banfield J.F."/>
        </authorList>
    </citation>
    <scope>NUCLEOTIDE SEQUENCE [LARGE SCALE GENOMIC DNA]</scope>
</reference>
<dbReference type="InterPro" id="IPR013221">
    <property type="entry name" value="Mur_ligase_cen"/>
</dbReference>
<organism evidence="8 9">
    <name type="scientific">Candidatus Portnoybacteria bacterium CG10_big_fil_rev_8_21_14_0_10_36_7</name>
    <dbReference type="NCBI Taxonomy" id="1974812"/>
    <lineage>
        <taxon>Bacteria</taxon>
        <taxon>Candidatus Portnoyibacteriota</taxon>
    </lineage>
</organism>
<comment type="subcellular location">
    <subcellularLocation>
        <location evidence="1">Cytoplasm</location>
    </subcellularLocation>
</comment>
<dbReference type="Pfam" id="PF08245">
    <property type="entry name" value="Mur_ligase_M"/>
    <property type="match status" value="1"/>
</dbReference>
<name>A0A2M8KDP1_9BACT</name>
<dbReference type="UniPathway" id="UPA00219"/>
<dbReference type="EMBL" id="PFDW01000061">
    <property type="protein sequence ID" value="PJE58041.1"/>
    <property type="molecule type" value="Genomic_DNA"/>
</dbReference>
<dbReference type="Proteomes" id="UP000231450">
    <property type="component" value="Unassembled WGS sequence"/>
</dbReference>
<keyword evidence="4 8" id="KW-0436">Ligase</keyword>
<dbReference type="GO" id="GO:0051301">
    <property type="term" value="P:cell division"/>
    <property type="evidence" value="ECO:0007669"/>
    <property type="project" value="InterPro"/>
</dbReference>
<dbReference type="InterPro" id="IPR036565">
    <property type="entry name" value="Mur-like_cat_sf"/>
</dbReference>
<evidence type="ECO:0000256" key="5">
    <source>
        <dbReference type="ARBA" id="ARBA00022741"/>
    </source>
</evidence>
<dbReference type="GO" id="GO:0005737">
    <property type="term" value="C:cytoplasm"/>
    <property type="evidence" value="ECO:0007669"/>
    <property type="project" value="UniProtKB-SubCell"/>
</dbReference>
<dbReference type="SUPFAM" id="SSF53244">
    <property type="entry name" value="MurD-like peptide ligases, peptide-binding domain"/>
    <property type="match status" value="1"/>
</dbReference>
<dbReference type="GO" id="GO:0005524">
    <property type="term" value="F:ATP binding"/>
    <property type="evidence" value="ECO:0007669"/>
    <property type="project" value="UniProtKB-KW"/>
</dbReference>
<dbReference type="GO" id="GO:0009252">
    <property type="term" value="P:peptidoglycan biosynthetic process"/>
    <property type="evidence" value="ECO:0007669"/>
    <property type="project" value="UniProtKB-UniPathway"/>
</dbReference>
<sequence>MKQKIKPKQPRYFFSGKKILLVGLGRLGGGLAMAKFLILHKAKLTITDMLLPSELKDGLKKLKGQKIKFTLGEHKAEDFLKADYIIFNQAVSIYSKWPKFIIKNKKKYFNNLTLFLELTKNTTRPVIAVTGTRGKTTITTWLSHFIPQPITGGNTPNSDLFKIIDQSAPNNSPFIIEMPSHQLEYIKKGLAPPHIAVITNLYEDHLDRYGDMKTYRAVKKRIFLNQTKKDFLVLNNDNKNTKIFLSKKPKSQLYFFSLTKLPLNKDGLFFENDSLYMQNQKKRVLVTKLNNFTPHQRQNLLASLLTAYLFGRSWKDLIQKINALPAVPFRQQIIYQTDSLTIINDSAATSPDATIAGITSMKKFGNNLLLITGGTDKKLGYKNLAKKIASSLKGKNIFFLNGSATDKLLNELKKIKYFRYQPQVFSNLKDILFAVKQKKMPKKAILFSPGGSSFEKFKNEFDRGEQFNKLSIKIFG</sequence>
<dbReference type="SUPFAM" id="SSF53623">
    <property type="entry name" value="MurD-like peptide ligases, catalytic domain"/>
    <property type="match status" value="1"/>
</dbReference>
<evidence type="ECO:0000259" key="7">
    <source>
        <dbReference type="Pfam" id="PF08245"/>
    </source>
</evidence>
<accession>A0A2M8KDP1</accession>
<dbReference type="InterPro" id="IPR036615">
    <property type="entry name" value="Mur_ligase_C_dom_sf"/>
</dbReference>
<evidence type="ECO:0000256" key="4">
    <source>
        <dbReference type="ARBA" id="ARBA00022598"/>
    </source>
</evidence>
<dbReference type="PANTHER" id="PTHR43692">
    <property type="entry name" value="UDP-N-ACETYLMURAMOYLALANINE--D-GLUTAMATE LIGASE"/>
    <property type="match status" value="1"/>
</dbReference>
<dbReference type="Gene3D" id="3.90.190.20">
    <property type="entry name" value="Mur ligase, C-terminal domain"/>
    <property type="match status" value="1"/>
</dbReference>
<comment type="caution">
    <text evidence="8">The sequence shown here is derived from an EMBL/GenBank/DDBJ whole genome shotgun (WGS) entry which is preliminary data.</text>
</comment>
<evidence type="ECO:0000313" key="8">
    <source>
        <dbReference type="EMBL" id="PJE58041.1"/>
    </source>
</evidence>
<keyword evidence="3" id="KW-0963">Cytoplasm</keyword>
<keyword evidence="5" id="KW-0547">Nucleotide-binding</keyword>
<evidence type="ECO:0000313" key="9">
    <source>
        <dbReference type="Proteomes" id="UP000231450"/>
    </source>
</evidence>
<dbReference type="InterPro" id="IPR005762">
    <property type="entry name" value="MurD"/>
</dbReference>
<gene>
    <name evidence="8" type="primary">murD</name>
    <name evidence="8" type="ORF">COU81_02910</name>
</gene>
<dbReference type="GO" id="GO:0008360">
    <property type="term" value="P:regulation of cell shape"/>
    <property type="evidence" value="ECO:0007669"/>
    <property type="project" value="InterPro"/>
</dbReference>
<dbReference type="GO" id="GO:0008764">
    <property type="term" value="F:UDP-N-acetylmuramoylalanine-D-glutamate ligase activity"/>
    <property type="evidence" value="ECO:0007669"/>
    <property type="project" value="InterPro"/>
</dbReference>
<evidence type="ECO:0000256" key="1">
    <source>
        <dbReference type="ARBA" id="ARBA00004496"/>
    </source>
</evidence>
<protein>
    <submittedName>
        <fullName evidence="8">UDP-N-acetylmuramoyl-L-alanine--D-glutamate ligase</fullName>
    </submittedName>
</protein>
<dbReference type="Gene3D" id="3.40.1190.10">
    <property type="entry name" value="Mur-like, catalytic domain"/>
    <property type="match status" value="1"/>
</dbReference>
<evidence type="ECO:0000256" key="6">
    <source>
        <dbReference type="ARBA" id="ARBA00022840"/>
    </source>
</evidence>
<comment type="pathway">
    <text evidence="2">Cell wall biogenesis; peptidoglycan biosynthesis.</text>
</comment>
<dbReference type="PANTHER" id="PTHR43692:SF1">
    <property type="entry name" value="UDP-N-ACETYLMURAMOYLALANINE--D-GLUTAMATE LIGASE"/>
    <property type="match status" value="1"/>
</dbReference>
<keyword evidence="6" id="KW-0067">ATP-binding</keyword>
<dbReference type="AlphaFoldDB" id="A0A2M8KDP1"/>
<feature type="domain" description="Mur ligase central" evidence="7">
    <location>
        <begin position="129"/>
        <end position="306"/>
    </location>
</feature>
<proteinExistence type="predicted"/>
<evidence type="ECO:0000256" key="3">
    <source>
        <dbReference type="ARBA" id="ARBA00022490"/>
    </source>
</evidence>
<dbReference type="NCBIfam" id="TIGR01087">
    <property type="entry name" value="murD"/>
    <property type="match status" value="1"/>
</dbReference>